<dbReference type="EMBL" id="AP019376">
    <property type="protein sequence ID" value="BBH87093.1"/>
    <property type="molecule type" value="Genomic_DNA"/>
</dbReference>
<reference evidence="1" key="1">
    <citation type="submission" date="2018-12" db="EMBL/GenBank/DDBJ databases">
        <title>Novel natural products biosynthetic potential of the class Ktedonobacteria.</title>
        <authorList>
            <person name="Zheng Y."/>
            <person name="Saitou A."/>
            <person name="Wang C.M."/>
            <person name="Toyoda A."/>
            <person name="Minakuchi Y."/>
            <person name="Sekiguchi Y."/>
            <person name="Ueda K."/>
            <person name="Takano H."/>
            <person name="Sakai Y."/>
            <person name="Yokota A."/>
            <person name="Yabe S."/>
        </authorList>
    </citation>
    <scope>NUCLEOTIDE SEQUENCE</scope>
    <source>
        <strain evidence="1">COM3</strain>
    </source>
</reference>
<name>A0A455SF46_9CHLR</name>
<proteinExistence type="predicted"/>
<evidence type="ECO:0008006" key="2">
    <source>
        <dbReference type="Google" id="ProtNLM"/>
    </source>
</evidence>
<protein>
    <recommendedName>
        <fullName evidence="2">Transposase putative helix-turn-helix domain-containing protein</fullName>
    </recommendedName>
</protein>
<dbReference type="AlphaFoldDB" id="A0A455SF46"/>
<evidence type="ECO:0000313" key="1">
    <source>
        <dbReference type="EMBL" id="BBH87093.1"/>
    </source>
</evidence>
<gene>
    <name evidence="1" type="ORF">KTC_18440</name>
</gene>
<sequence length="186" mass="21156">MHQMITAKLKLHTTPDQFQALRATQLAYRDALNFVSQYAFAHGKTSSGRTLQRECYGTIRAAYHLPAQMACNVPRQVGATYKALWTKVKQNAEARKAGLTKKRRDQAPTYVSPTLTYNYQRDYHFKKDHQVSILTLDGRVIVPSTGYSKHVGLIQKGAHIGGAKLWYDKLRNIVQEEERCSGSNYH</sequence>
<accession>A0A455SF46</accession>
<organism evidence="1">
    <name type="scientific">Thermosporothrix sp. COM3</name>
    <dbReference type="NCBI Taxonomy" id="2490863"/>
    <lineage>
        <taxon>Bacteria</taxon>
        <taxon>Bacillati</taxon>
        <taxon>Chloroflexota</taxon>
        <taxon>Ktedonobacteria</taxon>
        <taxon>Ktedonobacterales</taxon>
        <taxon>Thermosporotrichaceae</taxon>
        <taxon>Thermosporothrix</taxon>
    </lineage>
</organism>